<name>A0A7G1P452_9ACTN</name>
<organism evidence="1 2">
    <name type="scientific">Streptomyces aurantiacus</name>
    <dbReference type="NCBI Taxonomy" id="47760"/>
    <lineage>
        <taxon>Bacteria</taxon>
        <taxon>Bacillati</taxon>
        <taxon>Actinomycetota</taxon>
        <taxon>Actinomycetes</taxon>
        <taxon>Kitasatosporales</taxon>
        <taxon>Streptomycetaceae</taxon>
        <taxon>Streptomyces</taxon>
        <taxon>Streptomyces aurantiacus group</taxon>
    </lineage>
</organism>
<dbReference type="RefSeq" id="WP_157871425.1">
    <property type="nucleotide sequence ID" value="NZ_AP023440.1"/>
</dbReference>
<dbReference type="AlphaFoldDB" id="A0A7G1P452"/>
<protein>
    <recommendedName>
        <fullName evidence="3">DUF742 domain-containing protein</fullName>
    </recommendedName>
</protein>
<dbReference type="Proteomes" id="UP000516444">
    <property type="component" value="Chromosome"/>
</dbReference>
<dbReference type="Pfam" id="PF05331">
    <property type="entry name" value="DUF742"/>
    <property type="match status" value="1"/>
</dbReference>
<proteinExistence type="predicted"/>
<dbReference type="OrthoDB" id="4232655at2"/>
<keyword evidence="2" id="KW-1185">Reference proteome</keyword>
<reference evidence="1 2" key="1">
    <citation type="journal article" date="2014" name="Int. J. Syst. Evol. Microbiol.">
        <title>Complete genome sequence of Corynebacterium casei LMG S-19264T (=DSM 44701T), isolated from a smear-ripened cheese.</title>
        <authorList>
            <consortium name="US DOE Joint Genome Institute (JGI-PGF)"/>
            <person name="Walter F."/>
            <person name="Albersmeier A."/>
            <person name="Kalinowski J."/>
            <person name="Ruckert C."/>
        </authorList>
    </citation>
    <scope>NUCLEOTIDE SEQUENCE [LARGE SCALE GENOMIC DNA]</scope>
    <source>
        <strain evidence="1 2">JCM 4677</strain>
    </source>
</reference>
<evidence type="ECO:0000313" key="1">
    <source>
        <dbReference type="EMBL" id="BCL28586.1"/>
    </source>
</evidence>
<evidence type="ECO:0000313" key="2">
    <source>
        <dbReference type="Proteomes" id="UP000516444"/>
    </source>
</evidence>
<dbReference type="PANTHER" id="PTHR36221:SF1">
    <property type="entry name" value="DUF742 DOMAIN-CONTAINING PROTEIN"/>
    <property type="match status" value="1"/>
</dbReference>
<evidence type="ECO:0008006" key="3">
    <source>
        <dbReference type="Google" id="ProtNLM"/>
    </source>
</evidence>
<dbReference type="KEGG" id="sgm:GCM10017557_34450"/>
<sequence length="101" mass="11099">MNGGRTRPRLALARTTLVRARRTAQHPPQGSAERSAAFGWCQTQALTITEIAGRLRLPVQSVKVLVADLITEELLMTVATRQEDPKDPDVLERVLAGLQTL</sequence>
<dbReference type="EMBL" id="AP023440">
    <property type="protein sequence ID" value="BCL28586.1"/>
    <property type="molecule type" value="Genomic_DNA"/>
</dbReference>
<gene>
    <name evidence="1" type="ORF">GCM10017557_34450</name>
</gene>
<accession>A0A7G1P452</accession>
<dbReference type="InterPro" id="IPR007995">
    <property type="entry name" value="DUF742"/>
</dbReference>
<dbReference type="PANTHER" id="PTHR36221">
    <property type="entry name" value="DUF742 DOMAIN-CONTAINING PROTEIN"/>
    <property type="match status" value="1"/>
</dbReference>